<dbReference type="AlphaFoldDB" id="A0A395HWE2"/>
<feature type="compositionally biased region" description="Polar residues" evidence="1">
    <location>
        <begin position="69"/>
        <end position="78"/>
    </location>
</feature>
<feature type="compositionally biased region" description="Low complexity" evidence="1">
    <location>
        <begin position="127"/>
        <end position="142"/>
    </location>
</feature>
<evidence type="ECO:0000313" key="3">
    <source>
        <dbReference type="Proteomes" id="UP000248961"/>
    </source>
</evidence>
<feature type="compositionally biased region" description="Polar residues" evidence="1">
    <location>
        <begin position="21"/>
        <end position="36"/>
    </location>
</feature>
<feature type="compositionally biased region" description="Polar residues" evidence="1">
    <location>
        <begin position="173"/>
        <end position="194"/>
    </location>
</feature>
<evidence type="ECO:0000256" key="1">
    <source>
        <dbReference type="SAM" id="MobiDB-lite"/>
    </source>
</evidence>
<accession>A0A395HWE2</accession>
<evidence type="ECO:0000313" key="2">
    <source>
        <dbReference type="EMBL" id="RAL12130.1"/>
    </source>
</evidence>
<reference evidence="2 3" key="1">
    <citation type="submission" date="2018-02" db="EMBL/GenBank/DDBJ databases">
        <title>The genomes of Aspergillus section Nigri reveals drivers in fungal speciation.</title>
        <authorList>
            <consortium name="DOE Joint Genome Institute"/>
            <person name="Vesth T.C."/>
            <person name="Nybo J."/>
            <person name="Theobald S."/>
            <person name="Brandl J."/>
            <person name="Frisvad J.C."/>
            <person name="Nielsen K.F."/>
            <person name="Lyhne E.K."/>
            <person name="Kogle M.E."/>
            <person name="Kuo A."/>
            <person name="Riley R."/>
            <person name="Clum A."/>
            <person name="Nolan M."/>
            <person name="Lipzen A."/>
            <person name="Salamov A."/>
            <person name="Henrissat B."/>
            <person name="Wiebenga A."/>
            <person name="De vries R.P."/>
            <person name="Grigoriev I.V."/>
            <person name="Mortensen U.H."/>
            <person name="Andersen M.R."/>
            <person name="Baker S.E."/>
        </authorList>
    </citation>
    <scope>NUCLEOTIDE SEQUENCE [LARGE SCALE GENOMIC DNA]</scope>
    <source>
        <strain evidence="2 3">CBS 101889</strain>
    </source>
</reference>
<protein>
    <submittedName>
        <fullName evidence="2">Uncharacterized protein</fullName>
    </submittedName>
</protein>
<feature type="region of interest" description="Disordered" evidence="1">
    <location>
        <begin position="1"/>
        <end position="266"/>
    </location>
</feature>
<feature type="compositionally biased region" description="Polar residues" evidence="1">
    <location>
        <begin position="147"/>
        <end position="159"/>
    </location>
</feature>
<dbReference type="RefSeq" id="XP_025551284.1">
    <property type="nucleotide sequence ID" value="XM_025701012.1"/>
</dbReference>
<feature type="compositionally biased region" description="Polar residues" evidence="1">
    <location>
        <begin position="44"/>
        <end position="57"/>
    </location>
</feature>
<dbReference type="VEuPathDB" id="FungiDB:BO97DRAFT_71562"/>
<dbReference type="STRING" id="1450537.A0A395HWE2"/>
<proteinExistence type="predicted"/>
<dbReference type="Proteomes" id="UP000248961">
    <property type="component" value="Unassembled WGS sequence"/>
</dbReference>
<feature type="compositionally biased region" description="Polar residues" evidence="1">
    <location>
        <begin position="220"/>
        <end position="259"/>
    </location>
</feature>
<dbReference type="OrthoDB" id="432544at2759"/>
<dbReference type="GeneID" id="37205301"/>
<gene>
    <name evidence="2" type="ORF">BO97DRAFT_71562</name>
</gene>
<organism evidence="2 3">
    <name type="scientific">Aspergillus homomorphus (strain CBS 101889)</name>
    <dbReference type="NCBI Taxonomy" id="1450537"/>
    <lineage>
        <taxon>Eukaryota</taxon>
        <taxon>Fungi</taxon>
        <taxon>Dikarya</taxon>
        <taxon>Ascomycota</taxon>
        <taxon>Pezizomycotina</taxon>
        <taxon>Eurotiomycetes</taxon>
        <taxon>Eurotiomycetidae</taxon>
        <taxon>Eurotiales</taxon>
        <taxon>Aspergillaceae</taxon>
        <taxon>Aspergillus</taxon>
        <taxon>Aspergillus subgen. Circumdati</taxon>
    </lineage>
</organism>
<keyword evidence="3" id="KW-1185">Reference proteome</keyword>
<dbReference type="EMBL" id="KZ824285">
    <property type="protein sequence ID" value="RAL12130.1"/>
    <property type="molecule type" value="Genomic_DNA"/>
</dbReference>
<name>A0A395HWE2_ASPHC</name>
<feature type="compositionally biased region" description="Polar residues" evidence="1">
    <location>
        <begin position="94"/>
        <end position="112"/>
    </location>
</feature>
<sequence>MPIPTRSLSLREPRTGKPLTTGRSATTKTIPSTISTAVGGKSSYPATGNENTITRNKSLLPVRDDGRSARSSRIQQPAESRLAQRPAKTMDKGLQQQDAPSTREATGASRRQSLIRPTPLKPTGSVKPTATLTTPKRTTFAPGPLSLSKQEVGSSQTGRPLSPKKTDMPPPSSRLNRSASLRQPAKPSSSTPSITRGHARHRSQGVTPNASRVTGRLEPPSSTTMTPIRPRTQVSSHPQSVSSKKTVNPAATKNLTASASEDVDSSLIPSSWPELAALQTELLQLSLTHSASLQQKTSWVTNAEAQLRIDYNSVADDYRAALAVEQDLRTRLNGQALHCWLQNSHEHNGPRGFAAQIQVLSQVAEDVYIVTDNLEGRYTAIVQEFEEWFQRVEEIRYLRLHQERGMHPGVFIDSLDRTWQEEVSALSTKLDYCSRQLQSLDLLGYGELERFDGSALFRTIKNLEEMVTLMVEELHTIRKIEGDVVRAERAWVGQLAQQLSAMPPPQQQLGLWKQASLRS</sequence>